<reference evidence="2" key="1">
    <citation type="journal article" date="2023" name="Plant J.">
        <title>Genome sequences and population genomics provide insights into the demographic history, inbreeding, and mutation load of two 'living fossil' tree species of Dipteronia.</title>
        <authorList>
            <person name="Feng Y."/>
            <person name="Comes H.P."/>
            <person name="Chen J."/>
            <person name="Zhu S."/>
            <person name="Lu R."/>
            <person name="Zhang X."/>
            <person name="Li P."/>
            <person name="Qiu J."/>
            <person name="Olsen K.M."/>
            <person name="Qiu Y."/>
        </authorList>
    </citation>
    <scope>NUCLEOTIDE SEQUENCE</scope>
    <source>
        <strain evidence="2">KIB01</strain>
    </source>
</reference>
<keyword evidence="3" id="KW-1185">Reference proteome</keyword>
<comment type="caution">
    <text evidence="2">The sequence shown here is derived from an EMBL/GenBank/DDBJ whole genome shotgun (WGS) entry which is preliminary data.</text>
</comment>
<keyword evidence="1" id="KW-1133">Transmembrane helix</keyword>
<gene>
    <name evidence="2" type="ORF">Ddye_000920</name>
</gene>
<evidence type="ECO:0000256" key="1">
    <source>
        <dbReference type="SAM" id="Phobius"/>
    </source>
</evidence>
<sequence length="297" mass="34567">MRNLRVRLKTPQIDWYDAKITHHNHIANLQVISDTLDGVVENGAEERDMYQQSCFAHFHYMQRGMAFSYDTEVYEDSPNGIHHMYFSGRDMVTLTKLEARIEQGQWQLQFNTVKLYLLYILNCVLISTEVMYSVHIWQLHLVDELDAFNAFPLGSHVYRYSIFRFKKAILYRSPRCNNFELAYALLVFTFEVIPTPAKQFVTLKAIEQPFPYIHENRTYPTEAERGVWYYQRINENTDVAAPSTVYVAPVGPTRVRFRSNTGVVPPTHMVGHDASIVDVDSTYTEHKRGDTAGHTDR</sequence>
<protein>
    <submittedName>
        <fullName evidence="2">Uncharacterized protein</fullName>
    </submittedName>
</protein>
<proteinExistence type="predicted"/>
<dbReference type="EMBL" id="JANJYI010000001">
    <property type="protein sequence ID" value="KAK2662346.1"/>
    <property type="molecule type" value="Genomic_DNA"/>
</dbReference>
<evidence type="ECO:0000313" key="3">
    <source>
        <dbReference type="Proteomes" id="UP001280121"/>
    </source>
</evidence>
<dbReference type="PANTHER" id="PTHR48449">
    <property type="entry name" value="DUF1985 DOMAIN-CONTAINING PROTEIN"/>
    <property type="match status" value="1"/>
</dbReference>
<dbReference type="Proteomes" id="UP001280121">
    <property type="component" value="Unassembled WGS sequence"/>
</dbReference>
<dbReference type="PANTHER" id="PTHR48449:SF1">
    <property type="entry name" value="DUF1985 DOMAIN-CONTAINING PROTEIN"/>
    <property type="match status" value="1"/>
</dbReference>
<feature type="transmembrane region" description="Helical" evidence="1">
    <location>
        <begin position="116"/>
        <end position="137"/>
    </location>
</feature>
<accession>A0AAD9XN43</accession>
<keyword evidence="1" id="KW-0812">Transmembrane</keyword>
<evidence type="ECO:0000313" key="2">
    <source>
        <dbReference type="EMBL" id="KAK2662346.1"/>
    </source>
</evidence>
<keyword evidence="1" id="KW-0472">Membrane</keyword>
<organism evidence="2 3">
    <name type="scientific">Dipteronia dyeriana</name>
    <dbReference type="NCBI Taxonomy" id="168575"/>
    <lineage>
        <taxon>Eukaryota</taxon>
        <taxon>Viridiplantae</taxon>
        <taxon>Streptophyta</taxon>
        <taxon>Embryophyta</taxon>
        <taxon>Tracheophyta</taxon>
        <taxon>Spermatophyta</taxon>
        <taxon>Magnoliopsida</taxon>
        <taxon>eudicotyledons</taxon>
        <taxon>Gunneridae</taxon>
        <taxon>Pentapetalae</taxon>
        <taxon>rosids</taxon>
        <taxon>malvids</taxon>
        <taxon>Sapindales</taxon>
        <taxon>Sapindaceae</taxon>
        <taxon>Hippocastanoideae</taxon>
        <taxon>Acereae</taxon>
        <taxon>Dipteronia</taxon>
    </lineage>
</organism>
<name>A0AAD9XN43_9ROSI</name>
<dbReference type="AlphaFoldDB" id="A0AAD9XN43"/>